<accession>A0A438MEB7</accession>
<evidence type="ECO:0000256" key="14">
    <source>
        <dbReference type="ARBA" id="ARBA00023160"/>
    </source>
</evidence>
<sequence>MTFRSPGSPTASEEADWMSCRRCRVLLYRKRFDRAGGVCPECGWHSPLTAGRRLATLVDRETAVPVRLPDTVHDPLSFVDLEPYAGRLAKARAQTGLDDAVQVVRGTIQDRPVVAAVMDFRFLGGSLGTAAGEAVAVAAETALADGVPLLLVTASGGARMQEGTLSLMQMAKTANGMAELDEAGLLTVSLITDPTYGGVAASFATLSDILIAEPGARMGFAGPRVIEQTIREKLPQGFQTAEFLLEHGLIDGVRPRAELPYLLGTLLSAAAPPAGDRGGAAPDVAVRDPADLAGRPVEQTVRLARELGRPTTLDHVAEWTDRFVELRGDRMGGDCPAIVGGLAVLDGLPLMVIGHQKGHTTDELIRRNFGMPTPAGYRKAMRLMRLAAKLRIPVVTLIDTPGAYPGLEAEERGQAGTIAECIRLMGSLPVPVVSVVTGEGGSGGALALGVANEVLMCENSIYSVISPEGCAAILWRSPEAAHTAAAALKVDAGSTLELGIVDGVIPEPDGGAHRDPAAASRLVRLAVTRALRDLRGRDGTELVAQRRLRYRRFGSADTSLQVKGILP</sequence>
<evidence type="ECO:0000256" key="3">
    <source>
        <dbReference type="ARBA" id="ARBA00006276"/>
    </source>
</evidence>
<keyword evidence="6 17" id="KW-0963">Cytoplasm</keyword>
<evidence type="ECO:0000259" key="19">
    <source>
        <dbReference type="PROSITE" id="PS50980"/>
    </source>
</evidence>
<comment type="subunit">
    <text evidence="5">Acetyl-CoA carboxylase is a heterotetramer composed of biotin carboxyl carrier protein (AccB), biotin carboxylase (AccC) and two subunits of ACCase subunit beta/alpha.</text>
</comment>
<dbReference type="HAMAP" id="MF_01395">
    <property type="entry name" value="AcetylCoA_CT_beta"/>
    <property type="match status" value="1"/>
</dbReference>
<keyword evidence="18" id="KW-0479">Metal-binding</keyword>
<feature type="domain" description="CoA carboxyltransferase C-terminal" evidence="20">
    <location>
        <begin position="289"/>
        <end position="533"/>
    </location>
</feature>
<comment type="caution">
    <text evidence="21">The sequence shown here is derived from an EMBL/GenBank/DDBJ whole genome shotgun (WGS) entry which is preliminary data.</text>
</comment>
<dbReference type="PANTHER" id="PTHR42853">
    <property type="entry name" value="ACETYL-COENZYME A CARBOXYLASE CARBOXYL TRANSFERASE SUBUNIT ALPHA"/>
    <property type="match status" value="1"/>
</dbReference>
<evidence type="ECO:0000256" key="6">
    <source>
        <dbReference type="ARBA" id="ARBA00022490"/>
    </source>
</evidence>
<comment type="similarity">
    <text evidence="3">In the C-terminal section; belongs to the AccA family.</text>
</comment>
<dbReference type="InterPro" id="IPR000438">
    <property type="entry name" value="Acetyl_CoA_COase_Trfase_b_su"/>
</dbReference>
<evidence type="ECO:0000256" key="9">
    <source>
        <dbReference type="ARBA" id="ARBA00022741"/>
    </source>
</evidence>
<comment type="catalytic activity">
    <reaction evidence="16 17">
        <text>N(6)-carboxybiotinyl-L-lysyl-[protein] + acetyl-CoA = N(6)-biotinyl-L-lysyl-[protein] + malonyl-CoA</text>
        <dbReference type="Rhea" id="RHEA:54728"/>
        <dbReference type="Rhea" id="RHEA-COMP:10505"/>
        <dbReference type="Rhea" id="RHEA-COMP:10506"/>
        <dbReference type="ChEBI" id="CHEBI:57288"/>
        <dbReference type="ChEBI" id="CHEBI:57384"/>
        <dbReference type="ChEBI" id="CHEBI:83144"/>
        <dbReference type="ChEBI" id="CHEBI:83145"/>
        <dbReference type="EC" id="2.1.3.15"/>
    </reaction>
</comment>
<comment type="function">
    <text evidence="17">Component of the acetyl coenzyme A carboxylase (ACC) complex. First, biotin carboxylase catalyzes the carboxylation of biotin on its carrier protein (BCCP) and then the CO(2) group is transferred by the carboxyltransferase to acetyl-CoA to form malonyl-CoA.</text>
</comment>
<dbReference type="PRINTS" id="PR01070">
    <property type="entry name" value="ACCCTRFRASEB"/>
</dbReference>
<dbReference type="HAMAP" id="MF_00823">
    <property type="entry name" value="AcetylCoA_CT_alpha"/>
    <property type="match status" value="1"/>
</dbReference>
<evidence type="ECO:0000256" key="5">
    <source>
        <dbReference type="ARBA" id="ARBA00011664"/>
    </source>
</evidence>
<evidence type="ECO:0000256" key="13">
    <source>
        <dbReference type="ARBA" id="ARBA00023098"/>
    </source>
</evidence>
<organism evidence="21 22">
    <name type="scientific">Nonomuraea polychroma</name>
    <dbReference type="NCBI Taxonomy" id="46176"/>
    <lineage>
        <taxon>Bacteria</taxon>
        <taxon>Bacillati</taxon>
        <taxon>Actinomycetota</taxon>
        <taxon>Actinomycetes</taxon>
        <taxon>Streptosporangiales</taxon>
        <taxon>Streptosporangiaceae</taxon>
        <taxon>Nonomuraea</taxon>
    </lineage>
</organism>
<proteinExistence type="inferred from homology"/>
<dbReference type="EC" id="2.1.3.15" evidence="17"/>
<keyword evidence="8 17" id="KW-0808">Transferase</keyword>
<dbReference type="Proteomes" id="UP000284824">
    <property type="component" value="Unassembled WGS sequence"/>
</dbReference>
<dbReference type="PROSITE" id="PS50989">
    <property type="entry name" value="COA_CT_CTER"/>
    <property type="match status" value="1"/>
</dbReference>
<dbReference type="NCBIfam" id="TIGR00513">
    <property type="entry name" value="accA"/>
    <property type="match status" value="1"/>
</dbReference>
<comment type="pathway">
    <text evidence="2 17">Lipid metabolism; malonyl-CoA biosynthesis; malonyl-CoA from acetyl-CoA: step 1/1.</text>
</comment>
<dbReference type="GO" id="GO:0016743">
    <property type="term" value="F:carboxyl- or carbamoyltransferase activity"/>
    <property type="evidence" value="ECO:0007669"/>
    <property type="project" value="UniProtKB-UniRule"/>
</dbReference>
<feature type="zinc finger region" description="C4-type" evidence="18">
    <location>
        <begin position="20"/>
        <end position="42"/>
    </location>
</feature>
<evidence type="ECO:0000313" key="22">
    <source>
        <dbReference type="Proteomes" id="UP000284824"/>
    </source>
</evidence>
<comment type="subunit">
    <text evidence="17">Acetyl-CoA carboxylase is a heterohexamer composed of biotin carboxyl carrier protein (AccB), biotin carboxylase (AccC) and two subunits each of ACCase subunit alpha (AccA) and ACCase subunit beta (AccD).</text>
</comment>
<dbReference type="NCBIfam" id="NF041504">
    <property type="entry name" value="AccA_sub"/>
    <property type="match status" value="1"/>
</dbReference>
<gene>
    <name evidence="17" type="primary">accA</name>
    <name evidence="18" type="synonym">accD</name>
    <name evidence="21" type="ORF">EDD27_6862</name>
</gene>
<dbReference type="GO" id="GO:0008270">
    <property type="term" value="F:zinc ion binding"/>
    <property type="evidence" value="ECO:0007669"/>
    <property type="project" value="UniProtKB-UniRule"/>
</dbReference>
<evidence type="ECO:0000256" key="12">
    <source>
        <dbReference type="ARBA" id="ARBA00022840"/>
    </source>
</evidence>
<feature type="binding site" evidence="18">
    <location>
        <position position="20"/>
    </location>
    <ligand>
        <name>Zn(2+)</name>
        <dbReference type="ChEBI" id="CHEBI:29105"/>
    </ligand>
</feature>
<dbReference type="PROSITE" id="PS50980">
    <property type="entry name" value="COA_CT_NTER"/>
    <property type="match status" value="1"/>
</dbReference>
<keyword evidence="18" id="KW-0862">Zinc</keyword>
<evidence type="ECO:0000256" key="16">
    <source>
        <dbReference type="ARBA" id="ARBA00049152"/>
    </source>
</evidence>
<comment type="similarity">
    <text evidence="4">In the N-terminal section; belongs to the AccD/PCCB family.</text>
</comment>
<evidence type="ECO:0000256" key="10">
    <source>
        <dbReference type="ARBA" id="ARBA00022771"/>
    </source>
</evidence>
<keyword evidence="14 17" id="KW-0275">Fatty acid biosynthesis</keyword>
<keyword evidence="22" id="KW-1185">Reference proteome</keyword>
<comment type="similarity">
    <text evidence="17">Belongs to the AccA family.</text>
</comment>
<dbReference type="EMBL" id="SAUN01000001">
    <property type="protein sequence ID" value="RVX44139.1"/>
    <property type="molecule type" value="Genomic_DNA"/>
</dbReference>
<dbReference type="AlphaFoldDB" id="A0A438MEB7"/>
<dbReference type="Pfam" id="PF03255">
    <property type="entry name" value="ACCA"/>
    <property type="match status" value="1"/>
</dbReference>
<feature type="domain" description="CoA carboxyltransferase N-terminal" evidence="19">
    <location>
        <begin position="16"/>
        <end position="285"/>
    </location>
</feature>
<evidence type="ECO:0000259" key="20">
    <source>
        <dbReference type="PROSITE" id="PS50989"/>
    </source>
</evidence>
<keyword evidence="9 17" id="KW-0547">Nucleotide-binding</keyword>
<name>A0A438MEB7_9ACTN</name>
<reference evidence="21 22" key="1">
    <citation type="submission" date="2019-01" db="EMBL/GenBank/DDBJ databases">
        <title>Sequencing the genomes of 1000 actinobacteria strains.</title>
        <authorList>
            <person name="Klenk H.-P."/>
        </authorList>
    </citation>
    <scope>NUCLEOTIDE SEQUENCE [LARGE SCALE GENOMIC DNA]</scope>
    <source>
        <strain evidence="21 22">DSM 43925</strain>
    </source>
</reference>
<feature type="binding site" evidence="18">
    <location>
        <position position="42"/>
    </location>
    <ligand>
        <name>Zn(2+)</name>
        <dbReference type="ChEBI" id="CHEBI:29105"/>
    </ligand>
</feature>
<keyword evidence="11 17" id="KW-0276">Fatty acid metabolism</keyword>
<comment type="subcellular location">
    <subcellularLocation>
        <location evidence="1 17">Cytoplasm</location>
    </subcellularLocation>
</comment>
<dbReference type="Gene3D" id="3.90.226.10">
    <property type="entry name" value="2-enoyl-CoA Hydratase, Chain A, domain 1"/>
    <property type="match status" value="2"/>
</dbReference>
<evidence type="ECO:0000256" key="4">
    <source>
        <dbReference type="ARBA" id="ARBA00010284"/>
    </source>
</evidence>
<feature type="binding site" evidence="18">
    <location>
        <position position="23"/>
    </location>
    <ligand>
        <name>Zn(2+)</name>
        <dbReference type="ChEBI" id="CHEBI:29105"/>
    </ligand>
</feature>
<evidence type="ECO:0000256" key="8">
    <source>
        <dbReference type="ARBA" id="ARBA00022679"/>
    </source>
</evidence>
<evidence type="ECO:0000256" key="11">
    <source>
        <dbReference type="ARBA" id="ARBA00022832"/>
    </source>
</evidence>
<keyword evidence="12 17" id="KW-0067">ATP-binding</keyword>
<evidence type="ECO:0000256" key="15">
    <source>
        <dbReference type="ARBA" id="ARBA00025280"/>
    </source>
</evidence>
<evidence type="ECO:0000256" key="1">
    <source>
        <dbReference type="ARBA" id="ARBA00004496"/>
    </source>
</evidence>
<dbReference type="GO" id="GO:0003989">
    <property type="term" value="F:acetyl-CoA carboxylase activity"/>
    <property type="evidence" value="ECO:0007669"/>
    <property type="project" value="InterPro"/>
</dbReference>
<dbReference type="InterPro" id="IPR029045">
    <property type="entry name" value="ClpP/crotonase-like_dom_sf"/>
</dbReference>
<comment type="function">
    <text evidence="15 18">Component of the acetyl coenzyme A carboxylase (ACC) complex. Biotin carboxylase (BC) catalyzes the carboxylation of biotin on its carrier protein (BCCP) and then the CO(2) group is transferred by the transcarboxylase to acetyl-CoA to form malonyl-CoA.</text>
</comment>
<dbReference type="InterPro" id="IPR011762">
    <property type="entry name" value="COA_CT_N"/>
</dbReference>
<feature type="binding site" evidence="18">
    <location>
        <position position="39"/>
    </location>
    <ligand>
        <name>Zn(2+)</name>
        <dbReference type="ChEBI" id="CHEBI:29105"/>
    </ligand>
</feature>
<dbReference type="SUPFAM" id="SSF52096">
    <property type="entry name" value="ClpP/crotonase"/>
    <property type="match status" value="2"/>
</dbReference>
<dbReference type="InterPro" id="IPR011763">
    <property type="entry name" value="COA_CT_C"/>
</dbReference>
<dbReference type="GO" id="GO:2001295">
    <property type="term" value="P:malonyl-CoA biosynthetic process"/>
    <property type="evidence" value="ECO:0007669"/>
    <property type="project" value="UniProtKB-UniRule"/>
</dbReference>
<dbReference type="UniPathway" id="UPA00655">
    <property type="reaction ID" value="UER00711"/>
</dbReference>
<comment type="similarity">
    <text evidence="18">Belongs to the AccD/PCCB family.</text>
</comment>
<protein>
    <recommendedName>
        <fullName evidence="17 18">Multifunctional fusion protein</fullName>
    </recommendedName>
    <domain>
        <recommendedName>
            <fullName evidence="17">Acetyl-coenzyme A carboxylase carboxyl transferase subunit alpha</fullName>
            <shortName evidence="17">ACCase subunit alpha</shortName>
            <shortName evidence="17">Acetyl-CoA carboxylase carboxyltransferase subunit alpha</shortName>
            <ecNumber evidence="17">2.1.3.15</ecNumber>
        </recommendedName>
    </domain>
    <domain>
        <recommendedName>
            <fullName evidence="18">Acetyl-coenzyme A carboxylase carboxyl transferase subunit beta</fullName>
            <shortName evidence="18">ACCase subunit beta</shortName>
            <shortName evidence="18">Acetyl-CoA carboxylase carboxyltransferase subunit beta</shortName>
        </recommendedName>
    </domain>
</protein>
<evidence type="ECO:0000256" key="7">
    <source>
        <dbReference type="ARBA" id="ARBA00022516"/>
    </source>
</evidence>
<evidence type="ECO:0000256" key="2">
    <source>
        <dbReference type="ARBA" id="ARBA00004956"/>
    </source>
</evidence>
<dbReference type="GO" id="GO:0009317">
    <property type="term" value="C:acetyl-CoA carboxylase complex"/>
    <property type="evidence" value="ECO:0007669"/>
    <property type="project" value="InterPro"/>
</dbReference>
<keyword evidence="10 18" id="KW-0863">Zinc-finger</keyword>
<dbReference type="PANTHER" id="PTHR42853:SF3">
    <property type="entry name" value="ACETYL-COENZYME A CARBOXYLASE CARBOXYL TRANSFERASE SUBUNIT ALPHA, CHLOROPLASTIC"/>
    <property type="match status" value="1"/>
</dbReference>
<keyword evidence="7 17" id="KW-0444">Lipid biosynthesis</keyword>
<evidence type="ECO:0000256" key="17">
    <source>
        <dbReference type="HAMAP-Rule" id="MF_00823"/>
    </source>
</evidence>
<evidence type="ECO:0000256" key="18">
    <source>
        <dbReference type="HAMAP-Rule" id="MF_01395"/>
    </source>
</evidence>
<dbReference type="GO" id="GO:0005524">
    <property type="term" value="F:ATP binding"/>
    <property type="evidence" value="ECO:0007669"/>
    <property type="project" value="UniProtKB-KW"/>
</dbReference>
<dbReference type="GO" id="GO:0006633">
    <property type="term" value="P:fatty acid biosynthetic process"/>
    <property type="evidence" value="ECO:0007669"/>
    <property type="project" value="UniProtKB-KW"/>
</dbReference>
<evidence type="ECO:0000313" key="21">
    <source>
        <dbReference type="EMBL" id="RVX44139.1"/>
    </source>
</evidence>
<comment type="cofactor">
    <cofactor evidence="18">
        <name>Zn(2+)</name>
        <dbReference type="ChEBI" id="CHEBI:29105"/>
    </cofactor>
    <text evidence="18">Binds 1 zinc ion per subunit.</text>
</comment>
<keyword evidence="13 17" id="KW-0443">Lipid metabolism</keyword>
<dbReference type="InterPro" id="IPR001095">
    <property type="entry name" value="Acetyl_CoA_COase_a_su"/>
</dbReference>